<reference evidence="3 4" key="1">
    <citation type="submission" date="2019-10" db="EMBL/GenBank/DDBJ databases">
        <title>Vibrio sp. nov. isolated from a shrimp pond.</title>
        <authorList>
            <person name="Gomez-Gil B."/>
            <person name="Enciso-Ibarra J."/>
            <person name="Enciso-Ibarra K."/>
            <person name="Bolan-Mejia C."/>
        </authorList>
    </citation>
    <scope>NUCLEOTIDE SEQUENCE [LARGE SCALE GENOMIC DNA]</scope>
    <source>
        <strain evidence="3 4">CAIM 722</strain>
    </source>
</reference>
<dbReference type="InterPro" id="IPR006423">
    <property type="entry name" value="Lipo_e_P4"/>
</dbReference>
<evidence type="ECO:0000313" key="3">
    <source>
        <dbReference type="EMBL" id="MZI94399.1"/>
    </source>
</evidence>
<name>A0A7X4LM34_9VIBR</name>
<proteinExistence type="predicted"/>
<dbReference type="EMBL" id="WEKT01000028">
    <property type="protein sequence ID" value="MZI94399.1"/>
    <property type="molecule type" value="Genomic_DNA"/>
</dbReference>
<protein>
    <recommendedName>
        <fullName evidence="5">Acid phosphatase</fullName>
    </recommendedName>
</protein>
<keyword evidence="4" id="KW-1185">Reference proteome</keyword>
<feature type="chain" id="PRO_5030510049" description="Acid phosphatase" evidence="2">
    <location>
        <begin position="33"/>
        <end position="290"/>
    </location>
</feature>
<dbReference type="SFLD" id="SFLDG01125">
    <property type="entry name" value="C1.1:_Acid_Phosphatase_Like"/>
    <property type="match status" value="1"/>
</dbReference>
<dbReference type="PANTHER" id="PTHR31284">
    <property type="entry name" value="ACID PHOSPHATASE-LIKE PROTEIN"/>
    <property type="match status" value="1"/>
</dbReference>
<evidence type="ECO:0008006" key="5">
    <source>
        <dbReference type="Google" id="ProtNLM"/>
    </source>
</evidence>
<dbReference type="Proteomes" id="UP000462621">
    <property type="component" value="Unassembled WGS sequence"/>
</dbReference>
<evidence type="ECO:0000256" key="2">
    <source>
        <dbReference type="SAM" id="SignalP"/>
    </source>
</evidence>
<evidence type="ECO:0000313" key="4">
    <source>
        <dbReference type="Proteomes" id="UP000462621"/>
    </source>
</evidence>
<comment type="caution">
    <text evidence="3">The sequence shown here is derived from an EMBL/GenBank/DDBJ whole genome shotgun (WGS) entry which is preliminary data.</text>
</comment>
<dbReference type="PANTHER" id="PTHR31284:SF10">
    <property type="entry name" value="ACID PHOSPHATASE-LIKE PROTEIN"/>
    <property type="match status" value="1"/>
</dbReference>
<dbReference type="InterPro" id="IPR005519">
    <property type="entry name" value="Acid_phosphat_B-like"/>
</dbReference>
<feature type="signal peptide" evidence="2">
    <location>
        <begin position="1"/>
        <end position="32"/>
    </location>
</feature>
<keyword evidence="1 2" id="KW-0732">Signal</keyword>
<evidence type="ECO:0000256" key="1">
    <source>
        <dbReference type="ARBA" id="ARBA00022729"/>
    </source>
</evidence>
<dbReference type="PIRSF" id="PIRSF019271">
    <property type="entry name" value="Acid_Ptase_C"/>
    <property type="match status" value="1"/>
</dbReference>
<organism evidence="3 4">
    <name type="scientific">Vibrio eleionomae</name>
    <dbReference type="NCBI Taxonomy" id="2653505"/>
    <lineage>
        <taxon>Bacteria</taxon>
        <taxon>Pseudomonadati</taxon>
        <taxon>Pseudomonadota</taxon>
        <taxon>Gammaproteobacteria</taxon>
        <taxon>Vibrionales</taxon>
        <taxon>Vibrionaceae</taxon>
        <taxon>Vibrio</taxon>
    </lineage>
</organism>
<dbReference type="SUPFAM" id="SSF56784">
    <property type="entry name" value="HAD-like"/>
    <property type="match status" value="1"/>
</dbReference>
<dbReference type="Gene3D" id="3.40.50.1000">
    <property type="entry name" value="HAD superfamily/HAD-like"/>
    <property type="match status" value="1"/>
</dbReference>
<accession>A0A7X4LM34</accession>
<dbReference type="Pfam" id="PF03767">
    <property type="entry name" value="Acid_phosphat_B"/>
    <property type="match status" value="1"/>
</dbReference>
<dbReference type="InterPro" id="IPR023214">
    <property type="entry name" value="HAD_sf"/>
</dbReference>
<dbReference type="AlphaFoldDB" id="A0A7X4LM34"/>
<dbReference type="GO" id="GO:0009279">
    <property type="term" value="C:cell outer membrane"/>
    <property type="evidence" value="ECO:0007669"/>
    <property type="project" value="InterPro"/>
</dbReference>
<dbReference type="InterPro" id="IPR036412">
    <property type="entry name" value="HAD-like_sf"/>
</dbReference>
<gene>
    <name evidence="3" type="ORF">F9817_14470</name>
</gene>
<sequence>METMTLPKRTLLSTALLSTTLCSAAMAVNANAAEANPNDLLNATLWMQNSVEYKANVQGMFQLATMRAEAGLHDKNWSALPAMQPEGFGQLPPAIIVDCDETMLDNNVYEAYLIKSGKGYSSKTWSQYVQDKVTGAMPGAVEFANYAQKKGITIFYVTNRKKENEQATLENMKALGFPMTGAKDVLLTKGEKPDWTSNKTTRDQFVAAHYRVILMLGDNLGDFTDASGTPKERLATYKANQAHWGKDWIMMPNPEYGSFESAAFGGNWSLSTEQRRAEKISALKAWQPKS</sequence>
<dbReference type="SFLD" id="SFLDS00003">
    <property type="entry name" value="Haloacid_Dehalogenase"/>
    <property type="match status" value="1"/>
</dbReference>